<reference evidence="3" key="2">
    <citation type="submission" date="2025-09" db="UniProtKB">
        <authorList>
            <consortium name="Ensembl"/>
        </authorList>
    </citation>
    <scope>IDENTIFICATION</scope>
</reference>
<dbReference type="GO" id="GO:0043005">
    <property type="term" value="C:neuron projection"/>
    <property type="evidence" value="ECO:0007669"/>
    <property type="project" value="TreeGrafter"/>
</dbReference>
<dbReference type="InterPro" id="IPR040759">
    <property type="entry name" value="RGS_DHEX"/>
</dbReference>
<dbReference type="InterPro" id="IPR036390">
    <property type="entry name" value="WH_DNA-bd_sf"/>
</dbReference>
<dbReference type="GO" id="GO:0005737">
    <property type="term" value="C:cytoplasm"/>
    <property type="evidence" value="ECO:0007669"/>
    <property type="project" value="TreeGrafter"/>
</dbReference>
<evidence type="ECO:0000313" key="3">
    <source>
        <dbReference type="Ensembl" id="ENSNPEP00000013009.1"/>
    </source>
</evidence>
<dbReference type="SMART" id="SM00315">
    <property type="entry name" value="RGS"/>
    <property type="match status" value="1"/>
</dbReference>
<dbReference type="InterPro" id="IPR016137">
    <property type="entry name" value="RGS"/>
</dbReference>
<name>A0A8C6ZCX5_NOTPE</name>
<dbReference type="Pfam" id="PF18148">
    <property type="entry name" value="RGS_DHEX"/>
    <property type="match status" value="1"/>
</dbReference>
<dbReference type="Gene3D" id="1.10.10.10">
    <property type="entry name" value="Winged helix-like DNA-binding domain superfamily/Winged helix DNA-binding domain"/>
    <property type="match status" value="1"/>
</dbReference>
<dbReference type="SUPFAM" id="SSF48670">
    <property type="entry name" value="Transducin (heterotrimeric G protein), gamma chain"/>
    <property type="match status" value="1"/>
</dbReference>
<dbReference type="GO" id="GO:0008277">
    <property type="term" value="P:regulation of G protein-coupled receptor signaling pathway"/>
    <property type="evidence" value="ECO:0007669"/>
    <property type="project" value="InterPro"/>
</dbReference>
<dbReference type="InterPro" id="IPR036284">
    <property type="entry name" value="GGL_sf"/>
</dbReference>
<dbReference type="Gene3D" id="1.10.167.10">
    <property type="entry name" value="Regulator of G-protein Signalling 4, domain 2"/>
    <property type="match status" value="1"/>
</dbReference>
<dbReference type="Ensembl" id="ENSNPET00000013329.1">
    <property type="protein sequence ID" value="ENSNPEP00000013009.1"/>
    <property type="gene ID" value="ENSNPEG00000009704.1"/>
</dbReference>
<dbReference type="PRINTS" id="PR01301">
    <property type="entry name" value="RGSPROTEIN"/>
</dbReference>
<evidence type="ECO:0000259" key="2">
    <source>
        <dbReference type="PROSITE" id="PS50132"/>
    </source>
</evidence>
<dbReference type="AlphaFoldDB" id="A0A8C6ZCX5"/>
<protein>
    <submittedName>
        <fullName evidence="3">Regulator of G protein signaling 11</fullName>
    </submittedName>
</protein>
<feature type="domain" description="RGS" evidence="2">
    <location>
        <begin position="268"/>
        <end position="373"/>
    </location>
</feature>
<sequence length="397" mass="44918">MAVSASLAHGIHILECLRGASQGTGTLQALSLGHPPLARVSSALSHLPDSVSVPMKYGISEEEALHLGNLLVKHGYIYPLKDPRSLVLRADESPYRFQTPYFWTSTKWPATELDYGTYDPGRDTAQRRRPQDNYNLLHKRINHTWDFVVMQAREAAKQRRKGDRIVIDCQEQAYWLVNRPPVRTGLCVAPGGDGAGCTALAGRVMGRDECPGAGPWAKASPCRYLKFNEQYVPHDPIMSGCLPSNPWITDDTTVATPTKLRVERWAFGFSELLTDPLGRAQLLDFLKKEFSAENLSFWEACEGLRYGEQSRIVPIPRQFLAPGATRWVNIDSKTMERTLEGIKTPHRYVMDDAQMHIYMLMKKDSYPRFLKSEHCHSLNTAKKKLHRELGRKKDLLC</sequence>
<dbReference type="GO" id="GO:0007186">
    <property type="term" value="P:G protein-coupled receptor signaling pathway"/>
    <property type="evidence" value="ECO:0007669"/>
    <property type="project" value="InterPro"/>
</dbReference>
<dbReference type="CDD" id="cd04450">
    <property type="entry name" value="DEP_RGS7-like"/>
    <property type="match status" value="1"/>
</dbReference>
<dbReference type="Proteomes" id="UP000694420">
    <property type="component" value="Unplaced"/>
</dbReference>
<dbReference type="SUPFAM" id="SSF48097">
    <property type="entry name" value="Regulator of G-protein signaling, RGS"/>
    <property type="match status" value="1"/>
</dbReference>
<dbReference type="GO" id="GO:0005096">
    <property type="term" value="F:GTPase activator activity"/>
    <property type="evidence" value="ECO:0007669"/>
    <property type="project" value="TreeGrafter"/>
</dbReference>
<dbReference type="InterPro" id="IPR044926">
    <property type="entry name" value="RGS_subdomain_2"/>
</dbReference>
<dbReference type="GO" id="GO:0009968">
    <property type="term" value="P:negative regulation of signal transduction"/>
    <property type="evidence" value="ECO:0007669"/>
    <property type="project" value="UniProtKB-KW"/>
</dbReference>
<dbReference type="SUPFAM" id="SSF46785">
    <property type="entry name" value="Winged helix' DNA-binding domain"/>
    <property type="match status" value="1"/>
</dbReference>
<evidence type="ECO:0000313" key="4">
    <source>
        <dbReference type="Proteomes" id="UP000694420"/>
    </source>
</evidence>
<dbReference type="Pfam" id="PF00615">
    <property type="entry name" value="RGS"/>
    <property type="match status" value="1"/>
</dbReference>
<reference evidence="3" key="1">
    <citation type="submission" date="2025-08" db="UniProtKB">
        <authorList>
            <consortium name="Ensembl"/>
        </authorList>
    </citation>
    <scope>IDENTIFICATION</scope>
</reference>
<accession>A0A8C6ZCX5</accession>
<dbReference type="InterPro" id="IPR047017">
    <property type="entry name" value="RGS6/7/9/11_DHEX_sf"/>
</dbReference>
<dbReference type="Gene3D" id="1.10.1240.60">
    <property type="match status" value="1"/>
</dbReference>
<dbReference type="PANTHER" id="PTHR45746">
    <property type="entry name" value="LP21163P"/>
    <property type="match status" value="1"/>
</dbReference>
<dbReference type="PROSITE" id="PS50132">
    <property type="entry name" value="RGS"/>
    <property type="match status" value="1"/>
</dbReference>
<keyword evidence="4" id="KW-1185">Reference proteome</keyword>
<dbReference type="InterPro" id="IPR047016">
    <property type="entry name" value="RGS6/7/9/11"/>
</dbReference>
<keyword evidence="1" id="KW-0734">Signal transduction inhibitor</keyword>
<organism evidence="3 4">
    <name type="scientific">Nothoprocta perdicaria</name>
    <name type="common">Chilean tinamou</name>
    <name type="synonym">Crypturus perdicarius</name>
    <dbReference type="NCBI Taxonomy" id="30464"/>
    <lineage>
        <taxon>Eukaryota</taxon>
        <taxon>Metazoa</taxon>
        <taxon>Chordata</taxon>
        <taxon>Craniata</taxon>
        <taxon>Vertebrata</taxon>
        <taxon>Euteleostomi</taxon>
        <taxon>Archelosauria</taxon>
        <taxon>Archosauria</taxon>
        <taxon>Dinosauria</taxon>
        <taxon>Saurischia</taxon>
        <taxon>Theropoda</taxon>
        <taxon>Coelurosauria</taxon>
        <taxon>Aves</taxon>
        <taxon>Palaeognathae</taxon>
        <taxon>Tinamiformes</taxon>
        <taxon>Tinamidae</taxon>
        <taxon>Nothoprocta</taxon>
    </lineage>
</organism>
<dbReference type="GO" id="GO:0005886">
    <property type="term" value="C:plasma membrane"/>
    <property type="evidence" value="ECO:0007669"/>
    <property type="project" value="TreeGrafter"/>
</dbReference>
<evidence type="ECO:0000256" key="1">
    <source>
        <dbReference type="ARBA" id="ARBA00022700"/>
    </source>
</evidence>
<dbReference type="PANTHER" id="PTHR45746:SF3">
    <property type="entry name" value="REGULATOR OF G-PROTEIN SIGNALING 11"/>
    <property type="match status" value="1"/>
</dbReference>
<proteinExistence type="predicted"/>
<dbReference type="InterPro" id="IPR036305">
    <property type="entry name" value="RGS_sf"/>
</dbReference>
<dbReference type="InterPro" id="IPR036388">
    <property type="entry name" value="WH-like_DNA-bd_sf"/>
</dbReference>
<dbReference type="Gene3D" id="4.10.260.10">
    <property type="entry name" value="Transducin (heterotrimeric G protein), gamma chain"/>
    <property type="match status" value="1"/>
</dbReference>